<dbReference type="Pfam" id="PF07690">
    <property type="entry name" value="MFS_1"/>
    <property type="match status" value="1"/>
</dbReference>
<gene>
    <name evidence="7" type="ORF">ACFP3J_06355</name>
</gene>
<evidence type="ECO:0000313" key="7">
    <source>
        <dbReference type="EMBL" id="MFC5655111.1"/>
    </source>
</evidence>
<evidence type="ECO:0000256" key="6">
    <source>
        <dbReference type="SAM" id="Phobius"/>
    </source>
</evidence>
<feature type="transmembrane region" description="Helical" evidence="6">
    <location>
        <begin position="349"/>
        <end position="370"/>
    </location>
</feature>
<keyword evidence="3 6" id="KW-0812">Transmembrane</keyword>
<reference evidence="8" key="1">
    <citation type="journal article" date="2019" name="Int. J. Syst. Evol. Microbiol.">
        <title>The Global Catalogue of Microorganisms (GCM) 10K type strain sequencing project: providing services to taxonomists for standard genome sequencing and annotation.</title>
        <authorList>
            <consortium name="The Broad Institute Genomics Platform"/>
            <consortium name="The Broad Institute Genome Sequencing Center for Infectious Disease"/>
            <person name="Wu L."/>
            <person name="Ma J."/>
        </authorList>
    </citation>
    <scope>NUCLEOTIDE SEQUENCE [LARGE SCALE GENOMIC DNA]</scope>
    <source>
        <strain evidence="8">KCTC 5701</strain>
    </source>
</reference>
<evidence type="ECO:0000256" key="1">
    <source>
        <dbReference type="ARBA" id="ARBA00004651"/>
    </source>
</evidence>
<comment type="caution">
    <text evidence="7">The sequence shown here is derived from an EMBL/GenBank/DDBJ whole genome shotgun (WGS) entry which is preliminary data.</text>
</comment>
<feature type="transmembrane region" description="Helical" evidence="6">
    <location>
        <begin position="49"/>
        <end position="72"/>
    </location>
</feature>
<keyword evidence="4 6" id="KW-1133">Transmembrane helix</keyword>
<feature type="transmembrane region" description="Helical" evidence="6">
    <location>
        <begin position="308"/>
        <end position="328"/>
    </location>
</feature>
<proteinExistence type="predicted"/>
<dbReference type="Proteomes" id="UP001596065">
    <property type="component" value="Unassembled WGS sequence"/>
</dbReference>
<dbReference type="CDD" id="cd06173">
    <property type="entry name" value="MFS_MefA_like"/>
    <property type="match status" value="1"/>
</dbReference>
<accession>A0ABW0WFB6</accession>
<keyword evidence="5 6" id="KW-0472">Membrane</keyword>
<feature type="transmembrane region" description="Helical" evidence="6">
    <location>
        <begin position="256"/>
        <end position="276"/>
    </location>
</feature>
<feature type="transmembrane region" description="Helical" evidence="6">
    <location>
        <begin position="149"/>
        <end position="169"/>
    </location>
</feature>
<sequence length="417" mass="43175">MASDNRWGALRHRDFRLLLAGRLTSQLGNSVSVVALAFAVLDTLGSPSALGLVLAAEGVSLAVCLLIGGVVADRFPRRTVMISADVVRFASQGVLAALLIWGHVHLWHFLVLQVVSGAASAVFIPAVGAVQPEVVPKEDLQGANALRGLVIAIAGIVGPSAGGLLLIVLRPGHALALDSLSFLLSALWVSRIKAGDTAGSRGGSVLASLAEGWGEFRSRRWLWTVTAQSAVVRMMGLAPVMVLGPTLYHDGGGAKSWGMVLSGLGLGAFVGGVVSSRLKVRRPLLVAVAGTFTFVPMIWLLAADAPAVAIALAGVLVGVEQSLYWTYWQTTLHRHVPSEVLSRVSSFDWLGAYAFEPIGYALAGPVAAVAGVTPTLVAAGSVVAVGTTAVLLVPEVRNLELDDDSDGTPARTTGVTG</sequence>
<name>A0ABW0WFB6_STRNO</name>
<dbReference type="PANTHER" id="PTHR23513">
    <property type="entry name" value="INTEGRAL MEMBRANE EFFLUX PROTEIN-RELATED"/>
    <property type="match status" value="1"/>
</dbReference>
<dbReference type="Gene3D" id="1.20.1250.20">
    <property type="entry name" value="MFS general substrate transporter like domains"/>
    <property type="match status" value="1"/>
</dbReference>
<protein>
    <submittedName>
        <fullName evidence="7">MFS transporter</fullName>
    </submittedName>
</protein>
<feature type="transmembrane region" description="Helical" evidence="6">
    <location>
        <begin position="376"/>
        <end position="393"/>
    </location>
</feature>
<organism evidence="7 8">
    <name type="scientific">Streptomyces nogalater</name>
    <dbReference type="NCBI Taxonomy" id="38314"/>
    <lineage>
        <taxon>Bacteria</taxon>
        <taxon>Bacillati</taxon>
        <taxon>Actinomycetota</taxon>
        <taxon>Actinomycetes</taxon>
        <taxon>Kitasatosporales</taxon>
        <taxon>Streptomycetaceae</taxon>
        <taxon>Streptomyces</taxon>
    </lineage>
</organism>
<dbReference type="InterPro" id="IPR036259">
    <property type="entry name" value="MFS_trans_sf"/>
</dbReference>
<dbReference type="InterPro" id="IPR011701">
    <property type="entry name" value="MFS"/>
</dbReference>
<evidence type="ECO:0000256" key="3">
    <source>
        <dbReference type="ARBA" id="ARBA00022692"/>
    </source>
</evidence>
<dbReference type="InterPro" id="IPR022324">
    <property type="entry name" value="Bacilysin_exporter_BacE_put"/>
</dbReference>
<comment type="subcellular location">
    <subcellularLocation>
        <location evidence="1">Cell membrane</location>
        <topology evidence="1">Multi-pass membrane protein</topology>
    </subcellularLocation>
</comment>
<keyword evidence="2" id="KW-1003">Cell membrane</keyword>
<evidence type="ECO:0000256" key="4">
    <source>
        <dbReference type="ARBA" id="ARBA00022989"/>
    </source>
</evidence>
<evidence type="ECO:0000256" key="5">
    <source>
        <dbReference type="ARBA" id="ARBA00023136"/>
    </source>
</evidence>
<feature type="transmembrane region" description="Helical" evidence="6">
    <location>
        <begin position="283"/>
        <end position="302"/>
    </location>
</feature>
<dbReference type="RefSeq" id="WP_344348252.1">
    <property type="nucleotide sequence ID" value="NZ_BAAASM010000014.1"/>
</dbReference>
<dbReference type="PANTHER" id="PTHR23513:SF11">
    <property type="entry name" value="STAPHYLOFERRIN A TRANSPORTER"/>
    <property type="match status" value="1"/>
</dbReference>
<dbReference type="EMBL" id="JBHSOE010000007">
    <property type="protein sequence ID" value="MFC5655111.1"/>
    <property type="molecule type" value="Genomic_DNA"/>
</dbReference>
<dbReference type="SUPFAM" id="SSF103473">
    <property type="entry name" value="MFS general substrate transporter"/>
    <property type="match status" value="1"/>
</dbReference>
<keyword evidence="8" id="KW-1185">Reference proteome</keyword>
<dbReference type="PRINTS" id="PR01988">
    <property type="entry name" value="EXPORTERBACE"/>
</dbReference>
<feature type="transmembrane region" description="Helical" evidence="6">
    <location>
        <begin position="221"/>
        <end position="244"/>
    </location>
</feature>
<feature type="transmembrane region" description="Helical" evidence="6">
    <location>
        <begin position="107"/>
        <end position="128"/>
    </location>
</feature>
<evidence type="ECO:0000256" key="2">
    <source>
        <dbReference type="ARBA" id="ARBA00022475"/>
    </source>
</evidence>
<evidence type="ECO:0000313" key="8">
    <source>
        <dbReference type="Proteomes" id="UP001596065"/>
    </source>
</evidence>